<evidence type="ECO:0000313" key="21">
    <source>
        <dbReference type="EMBL" id="SCZ87629.1"/>
    </source>
</evidence>
<dbReference type="SUPFAM" id="SSF81660">
    <property type="entry name" value="Metal cation-transporting ATPase, ATP-binding domain N"/>
    <property type="match status" value="1"/>
</dbReference>
<evidence type="ECO:0000256" key="16">
    <source>
        <dbReference type="ARBA" id="ARBA00048694"/>
    </source>
</evidence>
<dbReference type="SFLD" id="SFLDF00027">
    <property type="entry name" value="p-type_atpase"/>
    <property type="match status" value="1"/>
</dbReference>
<dbReference type="GO" id="GO:0046872">
    <property type="term" value="F:metal ion binding"/>
    <property type="evidence" value="ECO:0007669"/>
    <property type="project" value="UniProtKB-KW"/>
</dbReference>
<evidence type="ECO:0000256" key="7">
    <source>
        <dbReference type="ARBA" id="ARBA00022723"/>
    </source>
</evidence>
<evidence type="ECO:0000259" key="20">
    <source>
        <dbReference type="SMART" id="SM00831"/>
    </source>
</evidence>
<keyword evidence="10" id="KW-0067">ATP-binding</keyword>
<dbReference type="Gene3D" id="3.40.50.1000">
    <property type="entry name" value="HAD superfamily/HAD-like"/>
    <property type="match status" value="1"/>
</dbReference>
<evidence type="ECO:0000256" key="9">
    <source>
        <dbReference type="ARBA" id="ARBA00022837"/>
    </source>
</evidence>
<dbReference type="SMART" id="SM00831">
    <property type="entry name" value="Cation_ATPase_N"/>
    <property type="match status" value="1"/>
</dbReference>
<feature type="region of interest" description="Disordered" evidence="18">
    <location>
        <begin position="1246"/>
        <end position="1298"/>
    </location>
</feature>
<evidence type="ECO:0000256" key="4">
    <source>
        <dbReference type="ARBA" id="ARBA00022554"/>
    </source>
</evidence>
<dbReference type="PANTHER" id="PTHR24093">
    <property type="entry name" value="CATION TRANSPORTING ATPASE"/>
    <property type="match status" value="1"/>
</dbReference>
<dbReference type="SFLD" id="SFLDG00002">
    <property type="entry name" value="C1.7:_P-type_atpase_like"/>
    <property type="match status" value="1"/>
</dbReference>
<feature type="transmembrane region" description="Helical" evidence="19">
    <location>
        <begin position="1026"/>
        <end position="1045"/>
    </location>
</feature>
<feature type="transmembrane region" description="Helical" evidence="19">
    <location>
        <begin position="1098"/>
        <end position="1118"/>
    </location>
</feature>
<dbReference type="GO" id="GO:0005524">
    <property type="term" value="F:ATP binding"/>
    <property type="evidence" value="ECO:0007669"/>
    <property type="project" value="UniProtKB-KW"/>
</dbReference>
<protein>
    <recommendedName>
        <fullName evidence="17">Calcium-transporting ATPase 2</fullName>
        <ecNumber evidence="2">7.2.2.10</ecNumber>
    </recommendedName>
</protein>
<dbReference type="STRING" id="289078.A0A2X0L7G9"/>
<evidence type="ECO:0000256" key="10">
    <source>
        <dbReference type="ARBA" id="ARBA00022840"/>
    </source>
</evidence>
<accession>A0A2X0L7G9</accession>
<dbReference type="NCBIfam" id="TIGR01494">
    <property type="entry name" value="ATPase_P-type"/>
    <property type="match status" value="2"/>
</dbReference>
<dbReference type="InterPro" id="IPR044492">
    <property type="entry name" value="P_typ_ATPase_HD_dom"/>
</dbReference>
<dbReference type="EMBL" id="FMWP01000010">
    <property type="protein sequence ID" value="SCZ87629.1"/>
    <property type="molecule type" value="Genomic_DNA"/>
</dbReference>
<evidence type="ECO:0000256" key="1">
    <source>
        <dbReference type="ARBA" id="ARBA00004128"/>
    </source>
</evidence>
<dbReference type="Gene3D" id="3.40.1110.10">
    <property type="entry name" value="Calcium-transporting ATPase, cytoplasmic domain N"/>
    <property type="match status" value="1"/>
</dbReference>
<dbReference type="InterPro" id="IPR008250">
    <property type="entry name" value="ATPase_P-typ_transduc_dom_A_sf"/>
</dbReference>
<dbReference type="InterPro" id="IPR023214">
    <property type="entry name" value="HAD_sf"/>
</dbReference>
<evidence type="ECO:0000256" key="18">
    <source>
        <dbReference type="SAM" id="MobiDB-lite"/>
    </source>
</evidence>
<evidence type="ECO:0000256" key="8">
    <source>
        <dbReference type="ARBA" id="ARBA00022741"/>
    </source>
</evidence>
<feature type="compositionally biased region" description="Low complexity" evidence="18">
    <location>
        <begin position="1258"/>
        <end position="1270"/>
    </location>
</feature>
<dbReference type="EC" id="7.2.2.10" evidence="2"/>
<dbReference type="FunFam" id="3.40.50.1000:FF:000018">
    <property type="entry name" value="Calcium-transporting ATPase"/>
    <property type="match status" value="1"/>
</dbReference>
<evidence type="ECO:0000256" key="14">
    <source>
        <dbReference type="ARBA" id="ARBA00023065"/>
    </source>
</evidence>
<dbReference type="Gene3D" id="2.70.150.10">
    <property type="entry name" value="Calcium-transporting ATPase, cytoplasmic transduction domain A"/>
    <property type="match status" value="1"/>
</dbReference>
<dbReference type="FunFam" id="3.40.1110.10:FF:000031">
    <property type="entry name" value="Calcium-transporting ATPase"/>
    <property type="match status" value="1"/>
</dbReference>
<dbReference type="OrthoDB" id="3352408at2759"/>
<dbReference type="Proteomes" id="UP000249723">
    <property type="component" value="Unassembled WGS sequence"/>
</dbReference>
<dbReference type="InterPro" id="IPR036412">
    <property type="entry name" value="HAD-like_sf"/>
</dbReference>
<keyword evidence="12" id="KW-1278">Translocase</keyword>
<dbReference type="Pfam" id="PF00690">
    <property type="entry name" value="Cation_ATPase_N"/>
    <property type="match status" value="1"/>
</dbReference>
<dbReference type="Pfam" id="PF00122">
    <property type="entry name" value="E1-E2_ATPase"/>
    <property type="match status" value="1"/>
</dbReference>
<comment type="catalytic activity">
    <reaction evidence="16">
        <text>Ca(2+)(in) + ATP + H2O = Ca(2+)(out) + ADP + phosphate + H(+)</text>
        <dbReference type="Rhea" id="RHEA:18105"/>
        <dbReference type="ChEBI" id="CHEBI:15377"/>
        <dbReference type="ChEBI" id="CHEBI:15378"/>
        <dbReference type="ChEBI" id="CHEBI:29108"/>
        <dbReference type="ChEBI" id="CHEBI:30616"/>
        <dbReference type="ChEBI" id="CHEBI:43474"/>
        <dbReference type="ChEBI" id="CHEBI:456216"/>
        <dbReference type="EC" id="7.2.2.10"/>
    </reaction>
</comment>
<feature type="region of interest" description="Disordered" evidence="18">
    <location>
        <begin position="1"/>
        <end position="26"/>
    </location>
</feature>
<keyword evidence="14" id="KW-0406">Ion transport</keyword>
<evidence type="ECO:0000256" key="13">
    <source>
        <dbReference type="ARBA" id="ARBA00022989"/>
    </source>
</evidence>
<name>A0A2X0L7G9_9BASI</name>
<dbReference type="SUPFAM" id="SSF81665">
    <property type="entry name" value="Calcium ATPase, transmembrane domain M"/>
    <property type="match status" value="1"/>
</dbReference>
<evidence type="ECO:0000256" key="3">
    <source>
        <dbReference type="ARBA" id="ARBA00022448"/>
    </source>
</evidence>
<dbReference type="PRINTS" id="PR00120">
    <property type="entry name" value="HATPASE"/>
</dbReference>
<keyword evidence="9" id="KW-0106">Calcium</keyword>
<dbReference type="InterPro" id="IPR006068">
    <property type="entry name" value="ATPase_P-typ_cation-transptr_C"/>
</dbReference>
<feature type="transmembrane region" description="Helical" evidence="19">
    <location>
        <begin position="350"/>
        <end position="372"/>
    </location>
</feature>
<feature type="domain" description="Cation-transporting P-type ATPase N-terminal" evidence="20">
    <location>
        <begin position="82"/>
        <end position="156"/>
    </location>
</feature>
<dbReference type="InterPro" id="IPR018303">
    <property type="entry name" value="ATPase_P-typ_P_site"/>
</dbReference>
<evidence type="ECO:0000256" key="15">
    <source>
        <dbReference type="ARBA" id="ARBA00023136"/>
    </source>
</evidence>
<keyword evidence="5" id="KW-0109">Calcium transport</keyword>
<evidence type="ECO:0000313" key="22">
    <source>
        <dbReference type="Proteomes" id="UP000249723"/>
    </source>
</evidence>
<dbReference type="PRINTS" id="PR00119">
    <property type="entry name" value="CATATPASE"/>
</dbReference>
<keyword evidence="4" id="KW-0926">Vacuole</keyword>
<dbReference type="InterPro" id="IPR023299">
    <property type="entry name" value="ATPase_P-typ_cyto_dom_N"/>
</dbReference>
<evidence type="ECO:0000256" key="6">
    <source>
        <dbReference type="ARBA" id="ARBA00022692"/>
    </source>
</evidence>
<evidence type="ECO:0000256" key="19">
    <source>
        <dbReference type="SAM" id="Phobius"/>
    </source>
</evidence>
<keyword evidence="8" id="KW-0547">Nucleotide-binding</keyword>
<evidence type="ECO:0000256" key="11">
    <source>
        <dbReference type="ARBA" id="ARBA00022842"/>
    </source>
</evidence>
<organism evidence="21 22">
    <name type="scientific">Microbotryum saponariae</name>
    <dbReference type="NCBI Taxonomy" id="289078"/>
    <lineage>
        <taxon>Eukaryota</taxon>
        <taxon>Fungi</taxon>
        <taxon>Dikarya</taxon>
        <taxon>Basidiomycota</taxon>
        <taxon>Pucciniomycotina</taxon>
        <taxon>Microbotryomycetes</taxon>
        <taxon>Microbotryales</taxon>
        <taxon>Microbotryaceae</taxon>
        <taxon>Microbotryum</taxon>
    </lineage>
</organism>
<reference evidence="22" key="1">
    <citation type="submission" date="2016-10" db="EMBL/GenBank/DDBJ databases">
        <authorList>
            <person name="Jeantristanb JTB J.-T."/>
            <person name="Ricardo R."/>
        </authorList>
    </citation>
    <scope>NUCLEOTIDE SEQUENCE [LARGE SCALE GENOMIC DNA]</scope>
</reference>
<proteinExistence type="predicted"/>
<feature type="region of interest" description="Disordered" evidence="18">
    <location>
        <begin position="1213"/>
        <end position="1232"/>
    </location>
</feature>
<dbReference type="FunFam" id="2.70.150.10:FF:000028">
    <property type="entry name" value="Calcium-transporting ATPase"/>
    <property type="match status" value="1"/>
</dbReference>
<dbReference type="InterPro" id="IPR001757">
    <property type="entry name" value="P_typ_ATPase"/>
</dbReference>
<gene>
    <name evidence="21" type="ORF">BZ3500_MVSOF-1268-A1-R1_CHR2-2G05095</name>
</gene>
<keyword evidence="3" id="KW-0813">Transport</keyword>
<evidence type="ECO:0000256" key="17">
    <source>
        <dbReference type="ARBA" id="ARBA00067965"/>
    </source>
</evidence>
<keyword evidence="7" id="KW-0479">Metal-binding</keyword>
<dbReference type="Pfam" id="PF00689">
    <property type="entry name" value="Cation_ATPase_C"/>
    <property type="match status" value="2"/>
</dbReference>
<dbReference type="InterPro" id="IPR059000">
    <property type="entry name" value="ATPase_P-type_domA"/>
</dbReference>
<dbReference type="SUPFAM" id="SSF56784">
    <property type="entry name" value="HAD-like"/>
    <property type="match status" value="1"/>
</dbReference>
<dbReference type="GO" id="GO:0006874">
    <property type="term" value="P:intracellular calcium ion homeostasis"/>
    <property type="evidence" value="ECO:0007669"/>
    <property type="project" value="TreeGrafter"/>
</dbReference>
<dbReference type="GO" id="GO:0005774">
    <property type="term" value="C:vacuolar membrane"/>
    <property type="evidence" value="ECO:0007669"/>
    <property type="project" value="UniProtKB-SubCell"/>
</dbReference>
<evidence type="ECO:0000256" key="12">
    <source>
        <dbReference type="ARBA" id="ARBA00022967"/>
    </source>
</evidence>
<comment type="subcellular location">
    <subcellularLocation>
        <location evidence="1">Vacuole membrane</location>
        <topology evidence="1">Multi-pass membrane protein</topology>
    </subcellularLocation>
</comment>
<dbReference type="GO" id="GO:0005886">
    <property type="term" value="C:plasma membrane"/>
    <property type="evidence" value="ECO:0007669"/>
    <property type="project" value="TreeGrafter"/>
</dbReference>
<feature type="transmembrane region" description="Helical" evidence="19">
    <location>
        <begin position="951"/>
        <end position="976"/>
    </location>
</feature>
<dbReference type="GO" id="GO:0016887">
    <property type="term" value="F:ATP hydrolysis activity"/>
    <property type="evidence" value="ECO:0007669"/>
    <property type="project" value="InterPro"/>
</dbReference>
<sequence>MSADLEKGHSPSSVSDRVDATLQDKAPQRRLCGLLAPKKEKEFVPFVFPDPTPEEMDPFSRHLMPSTLYSLVDPKSYAYLKSLGGTPALLAGLKTDPKQGLSESTGKLEDRKRIWGENRVPQKKSKSFLALCWAAYTDKVLIVLSVAAVVSLALGIYQSVGAPPKTYESTRCPNNTCVEASVEWVEGVAITIAIFIVVMVGSVNDWQKERQFQKLNAQKEERNVKCIRNGAEQLMSVYDVLVGDILFVEPGEILPCDGVFLSGHNVRCDESGATGESDAVRKAPYEELDGSEKGKTDCFLISGSKVLEGVGSYVVTSVGQNSFHGKIMMSLQGETEDTPLQLKLNRLAELIAKLGSAAGLILFASLMIRFFVNLAKIPDRTADQKAQNFIQVLIISVTVVVVAVPEGLPLAVTLALAFATRRMTKAALLVRVLGACETMANATVICTDKTGTLTQNKMSVVAGSIGVHLKFVDRLEENSARNNANDDRDPEKIVGAASEADKASIAPSATRTGRLDFQTDMSEINKHLSPALKTLLNDSVVINSTAFEGTDEHGAEGGFVGSKTETALMSFAQNQSWPHYKAVRESANIVQMIPFSSERKAMGVVVKLVDCRYRLYLKGASEVLTKLAQRHVVVHENGADSSSDIETVDFNEETRGNINRTIIFYACQSLRTIALCSRDFASWPPANAAIDPVTGEVAYDAIAQDLTLVAVTAIEDPLREGVSKAVATCQRAGVQVKMCTGDNVLTARSIASQCGIFSKGGIIMEGPVFRKLTVQQRHEIVPRLQVLARSSPEDKKILVDHLKSMGEVVGVTGDGTNDGPALKSANVGFSMGIAGTEVAKEASDIILMDDNFASIVSAIMWGRCVNDSVKKFLQVCFLACIQFQLSVNVTAVVITYITAVSSNDEESVLTAVQLLWVNLIMDTFAALALATDPADPEALNRKPDRKMAPLISAQMWLMILGQAVYQILVALVLHFAGHHIFGFHSSDSGERIDQDNELKTLIFNSFVFCQICESLFMPDGRCSLVWFHRMLTFAFFACPPTVNMLNARRLDRTLNIFRGIHKNMYFLVIFIIMVGGQALIVNFGGAAFQVVRISARDWAISIILGLISLPVAVLIRFLPPGPWERFLIKIRVYPDPNAPLPVFTEESEEKKWGEGLQKTIDNLAVYSQIRGGRARGSSIIRKSRTKQLREHDIHPASLMAMIPSMVMGSVGGGWRPEGSLADPAAHDPSASTTQLFQTGHLAEGRDVLGNSIPSTGFARAGHSRSASHSSTLAPIPQGGELTTTTTADGSLAPPSPRR</sequence>
<dbReference type="SUPFAM" id="SSF81653">
    <property type="entry name" value="Calcium ATPase, transduction domain A"/>
    <property type="match status" value="1"/>
</dbReference>
<feature type="transmembrane region" description="Helical" evidence="19">
    <location>
        <begin position="911"/>
        <end position="930"/>
    </location>
</feature>
<keyword evidence="22" id="KW-1185">Reference proteome</keyword>
<keyword evidence="15 19" id="KW-0472">Membrane</keyword>
<dbReference type="Gene3D" id="1.20.1110.10">
    <property type="entry name" value="Calcium-transporting ATPase, transmembrane domain"/>
    <property type="match status" value="1"/>
</dbReference>
<keyword evidence="6 19" id="KW-0812">Transmembrane</keyword>
<feature type="transmembrane region" description="Helical" evidence="19">
    <location>
        <begin position="184"/>
        <end position="204"/>
    </location>
</feature>
<dbReference type="PANTHER" id="PTHR24093:SF369">
    <property type="entry name" value="CALCIUM-TRANSPORTING ATPASE"/>
    <property type="match status" value="1"/>
</dbReference>
<dbReference type="PROSITE" id="PS00154">
    <property type="entry name" value="ATPASE_E1_E2"/>
    <property type="match status" value="1"/>
</dbReference>
<dbReference type="CDD" id="cd02081">
    <property type="entry name" value="P-type_ATPase_Ca_PMCA-like"/>
    <property type="match status" value="1"/>
</dbReference>
<feature type="transmembrane region" description="Helical" evidence="19">
    <location>
        <begin position="392"/>
        <end position="419"/>
    </location>
</feature>
<feature type="transmembrane region" description="Helical" evidence="19">
    <location>
        <begin position="1065"/>
        <end position="1086"/>
    </location>
</feature>
<dbReference type="InterPro" id="IPR023298">
    <property type="entry name" value="ATPase_P-typ_TM_dom_sf"/>
</dbReference>
<dbReference type="InterPro" id="IPR004014">
    <property type="entry name" value="ATPase_P-typ_cation-transptr_N"/>
</dbReference>
<keyword evidence="13 19" id="KW-1133">Transmembrane helix</keyword>
<dbReference type="Pfam" id="PF13246">
    <property type="entry name" value="Cation_ATPase"/>
    <property type="match status" value="1"/>
</dbReference>
<feature type="transmembrane region" description="Helical" evidence="19">
    <location>
        <begin position="128"/>
        <end position="157"/>
    </location>
</feature>
<dbReference type="GO" id="GO:0005388">
    <property type="term" value="F:P-type calcium transporter activity"/>
    <property type="evidence" value="ECO:0007669"/>
    <property type="project" value="UniProtKB-EC"/>
</dbReference>
<keyword evidence="11" id="KW-0460">Magnesium</keyword>
<evidence type="ECO:0000256" key="5">
    <source>
        <dbReference type="ARBA" id="ARBA00022568"/>
    </source>
</evidence>
<evidence type="ECO:0000256" key="2">
    <source>
        <dbReference type="ARBA" id="ARBA00012790"/>
    </source>
</evidence>
<feature type="transmembrane region" description="Helical" evidence="19">
    <location>
        <begin position="875"/>
        <end position="899"/>
    </location>
</feature>
<dbReference type="SFLD" id="SFLDS00003">
    <property type="entry name" value="Haloacid_Dehalogenase"/>
    <property type="match status" value="1"/>
</dbReference>